<name>A0A3R9FFH3_9BACI</name>
<gene>
    <name evidence="1" type="ORF">EJA10_13390</name>
</gene>
<sequence length="77" mass="8802">MSEPIENKLADYLDSIQKFILITADQEIQQELTVVSDALECGAISLDTALYWDHIEARKLLRKAFSDADFLNVKMRV</sequence>
<reference evidence="2" key="1">
    <citation type="submission" date="2018-12" db="EMBL/GenBank/DDBJ databases">
        <title>Bacillus chawlae sp. nov., Bacillus glennii sp. nov., and Bacillus saganii sp. nov. Isolated from the Vehicle Assembly Building at Kennedy Space Center where the Viking Spacecraft were Assembled.</title>
        <authorList>
            <person name="Seuylemezian A."/>
            <person name="Vaishampayan P."/>
        </authorList>
    </citation>
    <scope>NUCLEOTIDE SEQUENCE [LARGE SCALE GENOMIC DNA]</scope>
    <source>
        <strain evidence="2">DSM 13966</strain>
    </source>
</reference>
<comment type="caution">
    <text evidence="1">The sequence shown here is derived from an EMBL/GenBank/DDBJ whole genome shotgun (WGS) entry which is preliminary data.</text>
</comment>
<dbReference type="RefSeq" id="WP_125480499.1">
    <property type="nucleotide sequence ID" value="NZ_RSFW01000014.1"/>
</dbReference>
<dbReference type="Proteomes" id="UP000279911">
    <property type="component" value="Unassembled WGS sequence"/>
</dbReference>
<dbReference type="EMBL" id="RSFW01000014">
    <property type="protein sequence ID" value="RSD26840.1"/>
    <property type="molecule type" value="Genomic_DNA"/>
</dbReference>
<proteinExistence type="predicted"/>
<evidence type="ECO:0000313" key="1">
    <source>
        <dbReference type="EMBL" id="RSD26840.1"/>
    </source>
</evidence>
<dbReference type="AlphaFoldDB" id="A0A3R9FFH3"/>
<protein>
    <submittedName>
        <fullName evidence="1">Uncharacterized protein</fullName>
    </submittedName>
</protein>
<organism evidence="1 2">
    <name type="scientific">Mesobacillus subterraneus</name>
    <dbReference type="NCBI Taxonomy" id="285983"/>
    <lineage>
        <taxon>Bacteria</taxon>
        <taxon>Bacillati</taxon>
        <taxon>Bacillota</taxon>
        <taxon>Bacilli</taxon>
        <taxon>Bacillales</taxon>
        <taxon>Bacillaceae</taxon>
        <taxon>Mesobacillus</taxon>
    </lineage>
</organism>
<accession>A0A3R9FFH3</accession>
<dbReference type="OrthoDB" id="2887003at2"/>
<evidence type="ECO:0000313" key="2">
    <source>
        <dbReference type="Proteomes" id="UP000279911"/>
    </source>
</evidence>